<feature type="binding site" evidence="7">
    <location>
        <position position="549"/>
    </location>
    <ligand>
        <name>ATP</name>
        <dbReference type="ChEBI" id="CHEBI:30616"/>
    </ligand>
</feature>
<dbReference type="Gene3D" id="1.10.135.10">
    <property type="entry name" value="ATP:guanido phosphotransferase, N-terminal domain"/>
    <property type="match status" value="2"/>
</dbReference>
<dbReference type="FunFam" id="3.30.590.10:FF:000006">
    <property type="entry name" value="Arginine kinase 1"/>
    <property type="match status" value="2"/>
</dbReference>
<dbReference type="PROSITE" id="PS51510">
    <property type="entry name" value="PHOSPHAGEN_KINASE_C"/>
    <property type="match status" value="2"/>
</dbReference>
<evidence type="ECO:0000259" key="9">
    <source>
        <dbReference type="PROSITE" id="PS51509"/>
    </source>
</evidence>
<gene>
    <name evidence="11" type="primary">AK</name>
</gene>
<dbReference type="GO" id="GO:0046314">
    <property type="term" value="P:phosphocreatine biosynthetic process"/>
    <property type="evidence" value="ECO:0007669"/>
    <property type="project" value="InterPro"/>
</dbReference>
<evidence type="ECO:0000256" key="1">
    <source>
        <dbReference type="ARBA" id="ARBA00006798"/>
    </source>
</evidence>
<dbReference type="SUPFAM" id="SSF48034">
    <property type="entry name" value="Guanido kinase N-terminal domain"/>
    <property type="match status" value="2"/>
</dbReference>
<dbReference type="PROSITE" id="PS00112">
    <property type="entry name" value="PHOSPHAGEN_KINASE"/>
    <property type="match status" value="2"/>
</dbReference>
<dbReference type="InterPro" id="IPR022415">
    <property type="entry name" value="ATP-guanido_PTrfase_AS"/>
</dbReference>
<dbReference type="InterPro" id="IPR022414">
    <property type="entry name" value="ATP-guanido_PTrfase_cat"/>
</dbReference>
<sequence>MSEEDQWRKQWNSKPVDKLWNSLQKGNSKSLLKKHLTEAKYNALKDKSTTLGGTLAQCMSSGALHPGSKVGIYACDPAAYADPGYCELFNLVIQDYHTGNPNNNVKHPEPSFGTDAEIDSLGDLDPSGQFVVSTRVRVARSHEGMPFPPAGKKEDFEKMEDLACKGLSTLTGELAGTYYPLRGMDKATQNKMIEDHFLFRADDSVLGDAGGYNCWDTGRGIFHNKDKTFLTWLNEEDHFRFISMQMGGNLGQVYKRLASAIKHMETKMKFAKKDGLGYLTFCPTNLGTTLRASVHVRVPMLSKDPKVLNDICAKYNLQPRGVHGEHSESKGGIYDISNKRRLGLTEYEAVNEMKKGVLEIIKEEAKLTWMPKPMDDLWTGLQAGESPSLMKKFLTSETYNKLKNKKTTLGGTLAHCINSGCLHMGSKVGIYACDPDAYTTFEDIFNNVIKAYHKVDTINHPTPTFGTEAEIKALENIDPENKMVLSTRIRVARSHQKYPFPPACSSEQFENMEKETVEALSTLTGELAGNYYPLAKMDEATQKQLVADHFLFRDDDDVLRDAGGYKYWDIGRGIFHNKDKTFLTWVNEEDHLRLISMQKGGDLGEVYRRLVKAINELEKKLTFAKREGYGYLTFCPSNLGTTLRASVHMAIPNVCQQPNFKEFCEKYSIQPRGIHGEHSESEGGVYDLSNKRRLGLTEYAAVREMLDGVLAIKKWEEELAAAKK</sequence>
<proteinExistence type="evidence at transcript level"/>
<feature type="binding site" evidence="7">
    <location>
        <begin position="644"/>
        <end position="648"/>
    </location>
    <ligand>
        <name>ATP</name>
        <dbReference type="ChEBI" id="CHEBI:30616"/>
    </ligand>
</feature>
<dbReference type="CDD" id="cd07932">
    <property type="entry name" value="arginine_kinase_like"/>
    <property type="match status" value="2"/>
</dbReference>
<keyword evidence="2 7" id="KW-0808">Transferase</keyword>
<feature type="domain" description="Phosphagen kinase N-terminal" evidence="9">
    <location>
        <begin position="12"/>
        <end position="98"/>
    </location>
</feature>
<feature type="binding site" evidence="7">
    <location>
        <position position="593"/>
    </location>
    <ligand>
        <name>ATP</name>
        <dbReference type="ChEBI" id="CHEBI:30616"/>
    </ligand>
</feature>
<name>Q8N0P3_9BIVA</name>
<evidence type="ECO:0000313" key="11">
    <source>
        <dbReference type="EMBL" id="BAB91358.1"/>
    </source>
</evidence>
<evidence type="ECO:0000256" key="3">
    <source>
        <dbReference type="ARBA" id="ARBA00022741"/>
    </source>
</evidence>
<keyword evidence="4 7" id="KW-0418">Kinase</keyword>
<dbReference type="FunFam" id="1.10.135.10:FF:000003">
    <property type="entry name" value="Three-domain arginine kinase"/>
    <property type="match status" value="2"/>
</dbReference>
<feature type="binding site" evidence="7">
    <location>
        <position position="240"/>
    </location>
    <ligand>
        <name>ATP</name>
        <dbReference type="ChEBI" id="CHEBI:30616"/>
    </ligand>
</feature>
<evidence type="ECO:0000256" key="7">
    <source>
        <dbReference type="PROSITE-ProRule" id="PRU00843"/>
    </source>
</evidence>
<keyword evidence="5 7" id="KW-0067">ATP-binding</keyword>
<feature type="binding site" evidence="7">
    <location>
        <begin position="320"/>
        <end position="325"/>
    </location>
    <ligand>
        <name>ATP</name>
        <dbReference type="ChEBI" id="CHEBI:30616"/>
    </ligand>
</feature>
<dbReference type="PANTHER" id="PTHR11547">
    <property type="entry name" value="ARGININE OR CREATINE KINASE"/>
    <property type="match status" value="1"/>
</dbReference>
<protein>
    <submittedName>
        <fullName evidence="11">Arginine kinase</fullName>
    </submittedName>
</protein>
<evidence type="ECO:0000256" key="8">
    <source>
        <dbReference type="RuleBase" id="RU000505"/>
    </source>
</evidence>
<dbReference type="EMBL" id="AB084471">
    <property type="protein sequence ID" value="BAB91358.1"/>
    <property type="molecule type" value="mRNA"/>
</dbReference>
<feature type="binding site" evidence="7">
    <location>
        <begin position="486"/>
        <end position="490"/>
    </location>
    <ligand>
        <name>ATP</name>
        <dbReference type="ChEBI" id="CHEBI:30616"/>
    </ligand>
</feature>
<feature type="binding site" evidence="7">
    <location>
        <begin position="291"/>
        <end position="295"/>
    </location>
    <ligand>
        <name>ATP</name>
        <dbReference type="ChEBI" id="CHEBI:30616"/>
    </ligand>
</feature>
<dbReference type="SUPFAM" id="SSF55931">
    <property type="entry name" value="Glutamine synthetase/guanido kinase"/>
    <property type="match status" value="2"/>
</dbReference>
<dbReference type="InterPro" id="IPR022413">
    <property type="entry name" value="ATP-guanido_PTrfase_N"/>
</dbReference>
<dbReference type="Pfam" id="PF00217">
    <property type="entry name" value="ATP-gua_Ptrans"/>
    <property type="match status" value="2"/>
</dbReference>
<dbReference type="GO" id="GO:0005615">
    <property type="term" value="C:extracellular space"/>
    <property type="evidence" value="ECO:0007669"/>
    <property type="project" value="TreeGrafter"/>
</dbReference>
<dbReference type="PANTHER" id="PTHR11547:SF38">
    <property type="entry name" value="ARGININE KINASE 1-RELATED"/>
    <property type="match status" value="1"/>
</dbReference>
<evidence type="ECO:0000256" key="2">
    <source>
        <dbReference type="ARBA" id="ARBA00022679"/>
    </source>
</evidence>
<dbReference type="GO" id="GO:0004111">
    <property type="term" value="F:creatine kinase activity"/>
    <property type="evidence" value="ECO:0007669"/>
    <property type="project" value="InterPro"/>
</dbReference>
<comment type="similarity">
    <text evidence="1 6 8">Belongs to the ATP:guanido phosphotransferase family.</text>
</comment>
<dbReference type="Gene3D" id="3.30.590.10">
    <property type="entry name" value="Glutamine synthetase/guanido kinase, catalytic domain"/>
    <property type="match status" value="2"/>
</dbReference>
<feature type="domain" description="Phosphagen kinase N-terminal" evidence="9">
    <location>
        <begin position="372"/>
        <end position="454"/>
    </location>
</feature>
<feature type="binding site" evidence="7">
    <location>
        <begin position="133"/>
        <end position="137"/>
    </location>
    <ligand>
        <name>ATP</name>
        <dbReference type="ChEBI" id="CHEBI:30616"/>
    </ligand>
</feature>
<reference evidence="11" key="1">
    <citation type="journal article" date="2002" name="Int. J. Biochem. Cell Biol.">
        <title>Two-domain arginine kinases from the clams Solen strictus and Corbicula japonica: exceptional amino acid replacement of the functionally important D(62) by G.</title>
        <authorList>
            <person name="Suzuki T."/>
            <person name="Sugimura N."/>
            <person name="Taniguchi T."/>
            <person name="Unemi Y."/>
            <person name="Murata T."/>
            <person name="Hayashida M."/>
            <person name="Yokouchi K."/>
            <person name="Uda K."/>
            <person name="Furukohri T."/>
        </authorList>
    </citation>
    <scope>NUCLEOTIDE SEQUENCE</scope>
</reference>
<dbReference type="GO" id="GO:0005524">
    <property type="term" value="F:ATP binding"/>
    <property type="evidence" value="ECO:0007669"/>
    <property type="project" value="UniProtKB-UniRule"/>
</dbReference>
<evidence type="ECO:0000256" key="5">
    <source>
        <dbReference type="ARBA" id="ARBA00022840"/>
    </source>
</evidence>
<keyword evidence="3 7" id="KW-0547">Nucleotide-binding</keyword>
<evidence type="ECO:0000256" key="6">
    <source>
        <dbReference type="PROSITE-ProRule" id="PRU00842"/>
    </source>
</evidence>
<dbReference type="InterPro" id="IPR000749">
    <property type="entry name" value="ATP-guanido_PTrfase"/>
</dbReference>
<evidence type="ECO:0000256" key="4">
    <source>
        <dbReference type="ARBA" id="ARBA00022777"/>
    </source>
</evidence>
<feature type="domain" description="Phosphagen kinase C-terminal" evidence="10">
    <location>
        <begin position="130"/>
        <end position="367"/>
    </location>
</feature>
<feature type="domain" description="Phosphagen kinase C-terminal" evidence="10">
    <location>
        <begin position="483"/>
        <end position="719"/>
    </location>
</feature>
<dbReference type="Pfam" id="PF02807">
    <property type="entry name" value="ATP-gua_PtransN"/>
    <property type="match status" value="2"/>
</dbReference>
<accession>Q8N0P3</accession>
<dbReference type="PROSITE" id="PS51509">
    <property type="entry name" value="PHOSPHAGEN_KINASE_N"/>
    <property type="match status" value="2"/>
</dbReference>
<feature type="binding site" evidence="7">
    <location>
        <position position="196"/>
    </location>
    <ligand>
        <name>ATP</name>
        <dbReference type="ChEBI" id="CHEBI:30616"/>
    </ligand>
</feature>
<feature type="binding site" evidence="7">
    <location>
        <begin position="672"/>
        <end position="677"/>
    </location>
    <ligand>
        <name>ATP</name>
        <dbReference type="ChEBI" id="CHEBI:30616"/>
    </ligand>
</feature>
<organism evidence="11">
    <name type="scientific">Solen strictus</name>
    <name type="common">Gould's razor shell</name>
    <dbReference type="NCBI Taxonomy" id="194331"/>
    <lineage>
        <taxon>Eukaryota</taxon>
        <taxon>Metazoa</taxon>
        <taxon>Spiralia</taxon>
        <taxon>Lophotrochozoa</taxon>
        <taxon>Mollusca</taxon>
        <taxon>Bivalvia</taxon>
        <taxon>Autobranchia</taxon>
        <taxon>Heteroconchia</taxon>
        <taxon>Euheterodonta</taxon>
        <taxon>Imparidentia</taxon>
        <taxon>Adapedonta</taxon>
        <taxon>Solenoidea</taxon>
        <taxon>Solenidae</taxon>
        <taxon>Solen</taxon>
    </lineage>
</organism>
<dbReference type="InterPro" id="IPR036802">
    <property type="entry name" value="ATP-guanido_PTrfase_N_sf"/>
</dbReference>
<dbReference type="InterPro" id="IPR014746">
    <property type="entry name" value="Gln_synth/guanido_kin_cat_dom"/>
</dbReference>
<dbReference type="GO" id="GO:0004054">
    <property type="term" value="F:arginine kinase activity"/>
    <property type="evidence" value="ECO:0007669"/>
    <property type="project" value="UniProtKB-ARBA"/>
</dbReference>
<evidence type="ECO:0000259" key="10">
    <source>
        <dbReference type="PROSITE" id="PS51510"/>
    </source>
</evidence>
<dbReference type="AlphaFoldDB" id="Q8N0P3"/>